<dbReference type="RefSeq" id="WP_046971493.1">
    <property type="nucleotide sequence ID" value="NZ_JPLA01000022.1"/>
</dbReference>
<dbReference type="AlphaFoldDB" id="A0A0G9H3P2"/>
<dbReference type="CDD" id="cd05560">
    <property type="entry name" value="Xcc1710_like"/>
    <property type="match status" value="1"/>
</dbReference>
<evidence type="ECO:0000313" key="2">
    <source>
        <dbReference type="Proteomes" id="UP000035481"/>
    </source>
</evidence>
<dbReference type="Gene3D" id="3.40.1230.10">
    <property type="entry name" value="MTH938-like"/>
    <property type="match status" value="1"/>
</dbReference>
<dbReference type="InterPro" id="IPR007523">
    <property type="entry name" value="NDUFAF3/AAMDC"/>
</dbReference>
<dbReference type="Pfam" id="PF04430">
    <property type="entry name" value="DUF498"/>
    <property type="match status" value="1"/>
</dbReference>
<dbReference type="EMBL" id="JPLA01000022">
    <property type="protein sequence ID" value="KLD64153.1"/>
    <property type="molecule type" value="Genomic_DNA"/>
</dbReference>
<sequence>MDLSLDRPEGYLFVRRVGAHAITVVDREFTRSFLLSPERLVEDWPVTAASELDAGHIDAILALKPEVVLLGTGERQVFPAQAFMAGLLRKGVGVEVMDNAAAARTYDLLAGESRRVVAAFILPSERQK</sequence>
<dbReference type="PATRIC" id="fig|1440762.4.peg.1249"/>
<gene>
    <name evidence="1" type="ORF">Y882_08755</name>
</gene>
<accession>A0A0G9H3P2</accession>
<reference evidence="1 2" key="1">
    <citation type="journal article" date="2015" name="Antonie Van Leeuwenhoek">
        <title>A phylogenomic and molecular marker based taxonomic framework for the order Xanthomonadales: proposal to transfer the families Algiphilaceae and Solimonadaceae to the order Nevskiales ord. nov. and to create a new family within the order Xanthomonadales, the family Rhodanobacteraceae fam. nov., containing the genus Rhodanobacter and its closest relatives.</title>
        <authorList>
            <person name="Naushad S."/>
            <person name="Adeolu M."/>
            <person name="Wong S."/>
            <person name="Sohail M."/>
            <person name="Schellhorn H.E."/>
            <person name="Gupta R.S."/>
        </authorList>
    </citation>
    <scope>NUCLEOTIDE SEQUENCE [LARGE SCALE GENOMIC DNA]</scope>
    <source>
        <strain evidence="1 2">DSM 16301</strain>
    </source>
</reference>
<dbReference type="SUPFAM" id="SSF64076">
    <property type="entry name" value="MTH938-like"/>
    <property type="match status" value="1"/>
</dbReference>
<dbReference type="Proteomes" id="UP000035481">
    <property type="component" value="Unassembled WGS sequence"/>
</dbReference>
<evidence type="ECO:0000313" key="1">
    <source>
        <dbReference type="EMBL" id="KLD64153.1"/>
    </source>
</evidence>
<dbReference type="STRING" id="1440762.Y882_08755"/>
<protein>
    <recommendedName>
        <fullName evidence="3">Xcc1710-like domain-containing protein</fullName>
    </recommendedName>
</protein>
<evidence type="ECO:0008006" key="3">
    <source>
        <dbReference type="Google" id="ProtNLM"/>
    </source>
</evidence>
<organism evidence="1 2">
    <name type="scientific">Dyella japonica DSM 16301</name>
    <dbReference type="NCBI Taxonomy" id="1440762"/>
    <lineage>
        <taxon>Bacteria</taxon>
        <taxon>Pseudomonadati</taxon>
        <taxon>Pseudomonadota</taxon>
        <taxon>Gammaproteobacteria</taxon>
        <taxon>Lysobacterales</taxon>
        <taxon>Rhodanobacteraceae</taxon>
        <taxon>Dyella</taxon>
    </lineage>
</organism>
<dbReference type="InterPro" id="IPR036748">
    <property type="entry name" value="MTH938-like_sf"/>
</dbReference>
<proteinExistence type="predicted"/>
<dbReference type="PANTHER" id="PTHR21192:SF2">
    <property type="entry name" value="NADH DEHYDROGENASE [UBIQUINONE] 1 ALPHA SUBCOMPLEX ASSEMBLY FACTOR 3"/>
    <property type="match status" value="1"/>
</dbReference>
<name>A0A0G9H3P2_9GAMM</name>
<dbReference type="OrthoDB" id="9800373at2"/>
<comment type="caution">
    <text evidence="1">The sequence shown here is derived from an EMBL/GenBank/DDBJ whole genome shotgun (WGS) entry which is preliminary data.</text>
</comment>
<dbReference type="PANTHER" id="PTHR21192">
    <property type="entry name" value="NUCLEAR PROTEIN E3-3"/>
    <property type="match status" value="1"/>
</dbReference>